<gene>
    <name evidence="2" type="ORF">BC936DRAFT_142637</name>
</gene>
<protein>
    <submittedName>
        <fullName evidence="2">Uncharacterized protein</fullName>
    </submittedName>
</protein>
<comment type="caution">
    <text evidence="2">The sequence shown here is derived from an EMBL/GenBank/DDBJ whole genome shotgun (WGS) entry which is preliminary data.</text>
</comment>
<sequence length="302" mass="33320">MIPTLSVSHSTPLAHVHQHPIPNLPGQTRHSLPTARPNGPRLHSSPTARPTGPELRPSHAASSTGRPVPSRAPTASPEASSTRWPVPRRAPAGLHSFHAASPFSPPAARTARWPVPPELPSSSPATPAELPSSPAAPAAPAELRSSPAAPAELPCFPAAPARLPSSPAGLRLPYPSSAARLQLPSTLRSHGKHRPRLPRRRLSHSPEGLRHSRHHPRCRVLPHRRTLLPRDVEEQVRQVRQGVRVREATSWAGAIFDRWSFEKDNGSYFRYLHIICLYYLHLRYLEIFVIYEADLQTIMKKI</sequence>
<accession>A0A433A0D7</accession>
<dbReference type="EMBL" id="RBNI01023401">
    <property type="protein sequence ID" value="RUO96099.1"/>
    <property type="molecule type" value="Genomic_DNA"/>
</dbReference>
<organism evidence="2 3">
    <name type="scientific">Jimgerdemannia flammicorona</name>
    <dbReference type="NCBI Taxonomy" id="994334"/>
    <lineage>
        <taxon>Eukaryota</taxon>
        <taxon>Fungi</taxon>
        <taxon>Fungi incertae sedis</taxon>
        <taxon>Mucoromycota</taxon>
        <taxon>Mucoromycotina</taxon>
        <taxon>Endogonomycetes</taxon>
        <taxon>Endogonales</taxon>
        <taxon>Endogonaceae</taxon>
        <taxon>Jimgerdemannia</taxon>
    </lineage>
</organism>
<proteinExistence type="predicted"/>
<evidence type="ECO:0000313" key="3">
    <source>
        <dbReference type="Proteomes" id="UP000268093"/>
    </source>
</evidence>
<feature type="compositionally biased region" description="Basic residues" evidence="1">
    <location>
        <begin position="189"/>
        <end position="203"/>
    </location>
</feature>
<feature type="region of interest" description="Disordered" evidence="1">
    <location>
        <begin position="1"/>
        <end position="146"/>
    </location>
</feature>
<keyword evidence="3" id="KW-1185">Reference proteome</keyword>
<feature type="compositionally biased region" description="Low complexity" evidence="1">
    <location>
        <begin position="120"/>
        <end position="146"/>
    </location>
</feature>
<dbReference type="Proteomes" id="UP000268093">
    <property type="component" value="Unassembled WGS sequence"/>
</dbReference>
<evidence type="ECO:0000313" key="2">
    <source>
        <dbReference type="EMBL" id="RUO96099.1"/>
    </source>
</evidence>
<feature type="compositionally biased region" description="Low complexity" evidence="1">
    <location>
        <begin position="95"/>
        <end position="108"/>
    </location>
</feature>
<reference evidence="2 3" key="1">
    <citation type="journal article" date="2018" name="New Phytol.">
        <title>Phylogenomics of Endogonaceae and evolution of mycorrhizas within Mucoromycota.</title>
        <authorList>
            <person name="Chang Y."/>
            <person name="Desiro A."/>
            <person name="Na H."/>
            <person name="Sandor L."/>
            <person name="Lipzen A."/>
            <person name="Clum A."/>
            <person name="Barry K."/>
            <person name="Grigoriev I.V."/>
            <person name="Martin F.M."/>
            <person name="Stajich J.E."/>
            <person name="Smith M.E."/>
            <person name="Bonito G."/>
            <person name="Spatafora J.W."/>
        </authorList>
    </citation>
    <scope>NUCLEOTIDE SEQUENCE [LARGE SCALE GENOMIC DNA]</scope>
    <source>
        <strain evidence="2 3">GMNB39</strain>
    </source>
</reference>
<evidence type="ECO:0000256" key="1">
    <source>
        <dbReference type="SAM" id="MobiDB-lite"/>
    </source>
</evidence>
<feature type="compositionally biased region" description="Polar residues" evidence="1">
    <location>
        <begin position="1"/>
        <end position="11"/>
    </location>
</feature>
<name>A0A433A0D7_9FUNG</name>
<dbReference type="AlphaFoldDB" id="A0A433A0D7"/>
<feature type="region of interest" description="Disordered" evidence="1">
    <location>
        <begin position="185"/>
        <end position="215"/>
    </location>
</feature>